<dbReference type="SMART" id="SM00369">
    <property type="entry name" value="LRR_TYP"/>
    <property type="match status" value="8"/>
</dbReference>
<evidence type="ECO:0000256" key="5">
    <source>
        <dbReference type="ARBA" id="ARBA00023157"/>
    </source>
</evidence>
<dbReference type="InterPro" id="IPR007110">
    <property type="entry name" value="Ig-like_dom"/>
</dbReference>
<evidence type="ECO:0000256" key="3">
    <source>
        <dbReference type="ARBA" id="ARBA00022737"/>
    </source>
</evidence>
<feature type="domain" description="Ig-like" evidence="7">
    <location>
        <begin position="945"/>
        <end position="1019"/>
    </location>
</feature>
<dbReference type="PRINTS" id="PR00019">
    <property type="entry name" value="LEURICHRPT"/>
</dbReference>
<dbReference type="PROSITE" id="PS50835">
    <property type="entry name" value="IG_LIKE"/>
    <property type="match status" value="2"/>
</dbReference>
<keyword evidence="9" id="KW-1185">Reference proteome</keyword>
<dbReference type="NCBIfam" id="TIGR04183">
    <property type="entry name" value="Por_Secre_tail"/>
    <property type="match status" value="1"/>
</dbReference>
<reference evidence="8" key="1">
    <citation type="journal article" date="2014" name="Int. J. Syst. Evol. Microbiol.">
        <title>Complete genome sequence of Corynebacterium casei LMG S-19264T (=DSM 44701T), isolated from a smear-ripened cheese.</title>
        <authorList>
            <consortium name="US DOE Joint Genome Institute (JGI-PGF)"/>
            <person name="Walter F."/>
            <person name="Albersmeier A."/>
            <person name="Kalinowski J."/>
            <person name="Ruckert C."/>
        </authorList>
    </citation>
    <scope>NUCLEOTIDE SEQUENCE</scope>
    <source>
        <strain evidence="8">KCTC 12710</strain>
    </source>
</reference>
<evidence type="ECO:0000256" key="6">
    <source>
        <dbReference type="SAM" id="SignalP"/>
    </source>
</evidence>
<evidence type="ECO:0000313" key="8">
    <source>
        <dbReference type="EMBL" id="GGZ77027.1"/>
    </source>
</evidence>
<dbReference type="InterPro" id="IPR036179">
    <property type="entry name" value="Ig-like_dom_sf"/>
</dbReference>
<keyword evidence="3" id="KW-0677">Repeat</keyword>
<accession>A0A918V7Y0</accession>
<dbReference type="InterPro" id="IPR003598">
    <property type="entry name" value="Ig_sub2"/>
</dbReference>
<feature type="signal peptide" evidence="6">
    <location>
        <begin position="1"/>
        <end position="39"/>
    </location>
</feature>
<dbReference type="InterPro" id="IPR003599">
    <property type="entry name" value="Ig_sub"/>
</dbReference>
<dbReference type="FunFam" id="3.80.10.10:FF:000095">
    <property type="entry name" value="LRR receptor-like serine/threonine-protein kinase GSO1"/>
    <property type="match status" value="1"/>
</dbReference>
<dbReference type="Gene3D" id="2.60.40.10">
    <property type="entry name" value="Immunoglobulins"/>
    <property type="match status" value="2"/>
</dbReference>
<name>A0A918V7Y0_9FLAO</name>
<dbReference type="PANTHER" id="PTHR48057">
    <property type="entry name" value="LEUCINE-RICH REPEAT SERINE/THREONINE-PROTEIN KINASE 1"/>
    <property type="match status" value="1"/>
</dbReference>
<keyword evidence="2 6" id="KW-0732">Signal</keyword>
<dbReference type="Gene3D" id="3.80.10.10">
    <property type="entry name" value="Ribonuclease Inhibitor"/>
    <property type="match status" value="5"/>
</dbReference>
<dbReference type="InterPro" id="IPR032675">
    <property type="entry name" value="LRR_dom_sf"/>
</dbReference>
<dbReference type="InterPro" id="IPR052595">
    <property type="entry name" value="LRRC69/RLP"/>
</dbReference>
<dbReference type="InterPro" id="IPR013783">
    <property type="entry name" value="Ig-like_fold"/>
</dbReference>
<organism evidence="8 9">
    <name type="scientific">Algibacter mikhailovii</name>
    <dbReference type="NCBI Taxonomy" id="425498"/>
    <lineage>
        <taxon>Bacteria</taxon>
        <taxon>Pseudomonadati</taxon>
        <taxon>Bacteroidota</taxon>
        <taxon>Flavobacteriia</taxon>
        <taxon>Flavobacteriales</taxon>
        <taxon>Flavobacteriaceae</taxon>
        <taxon>Algibacter</taxon>
    </lineage>
</organism>
<dbReference type="CDD" id="cd00096">
    <property type="entry name" value="Ig"/>
    <property type="match status" value="1"/>
</dbReference>
<comment type="caution">
    <text evidence="8">The sequence shown here is derived from an EMBL/GenBank/DDBJ whole genome shotgun (WGS) entry which is preliminary data.</text>
</comment>
<evidence type="ECO:0000313" key="9">
    <source>
        <dbReference type="Proteomes" id="UP000636004"/>
    </source>
</evidence>
<dbReference type="PROSITE" id="PS51450">
    <property type="entry name" value="LRR"/>
    <property type="match status" value="5"/>
</dbReference>
<keyword evidence="1" id="KW-0433">Leucine-rich repeat</keyword>
<dbReference type="Pfam" id="PF18962">
    <property type="entry name" value="Por_Secre_tail"/>
    <property type="match status" value="1"/>
</dbReference>
<dbReference type="SUPFAM" id="SSF52058">
    <property type="entry name" value="L domain-like"/>
    <property type="match status" value="4"/>
</dbReference>
<sequence>MIVINDAILKTAIKKTLSVMKKLFLNCLCLLILTLCAQAQNPNISRDALFYPSQQINDPNTSGFNEFGAITKIQGQTMVITAPITKVVYVYRKTSTNGSWQLNKTLKPSSSGCGTGNCTQGFGTGVAIAPNERIIVIHGSKGIYIYEKTNTGIWNQFETQFISMTGNCDGKFSIAISEVLNFQGANNSGVRIAVGRCDINNQSGVTTVLHKRPISSVNPTKVWQQEKTVSRSGGNIRNTFFGNALAWSGSTLFVSAPGENDGRGVIYTFRVYEENSGIAGFRMNVEHVKSLSSTDSRPNDLFGSTLIANSTRLVTCGGKKAYVFYKNTLNPLNHYWPQTPDKTLISKSSTSNFGKDLTFTTSGFAIGTSSKEVYNYEFSGSTIRLREIIKPESVFDQPLDIFGGSLAASGNDLFVYSKSQSNSRSFVRQLVKANPITTKSILTNFYRATGRSNWSNNNGWDTTQKIRYWYGVSTDVINGTERVTALSLSNNNLKGRIHSQLDELDYLTSLDLSNNALNSSIPDFSSNTNLTDLNLSNNNYQFGDLEDNFTDYQDALGANYVYAPQKELPSKPDFLAGLGEQISIPADVSGTQNNYIWYKRNADNTSNVVSTSETLTLIMDSSSFGSYFLEVTNNLVPNLKLTLPDFSISQRGADYEALLAFYNATNGANWTTNTNWLDNTQPISTWHGVTVENGRVVNLNLNNNNLSGSIPAEIEGLTFLKTLYLYNNPLSGTIPSEIGNLSNLEALNLSLNSLTGSIPSELGLLSNLKNLILNDTNLIGQIPETIGNLSNLESLRLVRVPLSGALPSELMNCINLKDILISETNIEGAIPSEIGQLQNLTRLLIYQNTNMSGEIPEELGSISSLQYISIFENNLDGNIPNSLTNLQNLITLELRNNNLTGFIPDFTNLSQLEYLLLGYNKFQFGDLEPNFNFYKSNLSKFDYAPQNSVSKSEYIQGDIGSTIVLKADNSGINNTYQWYKDNTLLPGETNISLELTNVQPSDYGSYFCGLNNTLVVDMTLFSDFFEIGNLKPVPSTAIPDPNFEQLLINLGLDSGALNGGVPTANIENVTILEVPSANIFNLAGIQDFTALEEFSLASNTVNSLDFSSNPNLKKVTIYNNPIFSVNLTKNALLTDLIVSNTTGLSLSAIDLAQNNNLKTLDLSTNNISSINLNNNAKLILLRIGNNPINSLDISKNLNLEILSTWSTAITNLDLSNHKHLKELRSYSGELTNLNLKNGNNSSIDFIDVSSNPNLTCIEVDSPFSALANTNWIKDPTPTTIYSLDCTSEVALQEEERNTLIRFYNATTGANWFNNLNWLSTEPVSKWSGVTVNEFNRVKELVLVNNNLTSTEPLDLGSLSELEILSLANNNISSPNLSGFKFPQRLTSLIIPGNNISGNIPATITNLLNLNTLILSANNLDGSIPSAIGNLSNLNILFLQDNNLSGALPDNLGNLTNLEVVNLSNNALSGSLPSNISNPNLIRFFISFNEFSGLLPDFSGAPLEQLWVDNNNFYFSDLLPLVESNIVNSFLYSPQRTKDVAQNLEFAIGADIVLNIDDTNLNKTKSLKGIGDEYQWFKDSIEINGANQGSFTIVNAQELDSGIYHCEITNPLLPDLIIKRANITIIIDSNLSLKEIDNTDATVFPNPTKNTLNLILKNSNKADLNIYDIHGRLISRQKIKSKTSIIDTSHLNSGLYLFEMITKNSTIIKRIAKR</sequence>
<keyword evidence="5" id="KW-1015">Disulfide bond</keyword>
<dbReference type="InterPro" id="IPR026444">
    <property type="entry name" value="Secre_tail"/>
</dbReference>
<dbReference type="EMBL" id="BMWZ01000003">
    <property type="protein sequence ID" value="GGZ77027.1"/>
    <property type="molecule type" value="Genomic_DNA"/>
</dbReference>
<dbReference type="SMART" id="SM00365">
    <property type="entry name" value="LRR_SD22"/>
    <property type="match status" value="8"/>
</dbReference>
<evidence type="ECO:0000259" key="7">
    <source>
        <dbReference type="PROSITE" id="PS50835"/>
    </source>
</evidence>
<evidence type="ECO:0000256" key="4">
    <source>
        <dbReference type="ARBA" id="ARBA00023136"/>
    </source>
</evidence>
<protein>
    <recommendedName>
        <fullName evidence="7">Ig-like domain-containing protein</fullName>
    </recommendedName>
</protein>
<dbReference type="FunFam" id="3.80.10.10:FF:000383">
    <property type="entry name" value="Leucine-rich repeat receptor protein kinase EMS1"/>
    <property type="match status" value="1"/>
</dbReference>
<evidence type="ECO:0000256" key="2">
    <source>
        <dbReference type="ARBA" id="ARBA00022729"/>
    </source>
</evidence>
<gene>
    <name evidence="8" type="ORF">GCM10007028_12810</name>
</gene>
<dbReference type="PANTHER" id="PTHR48057:SF18">
    <property type="entry name" value="REPEAT RECEPTOR-LIKE PROTEIN KINASE FAMILY PROTEIN, PUTATIVE-RELATED"/>
    <property type="match status" value="1"/>
</dbReference>
<dbReference type="InterPro" id="IPR003591">
    <property type="entry name" value="Leu-rich_rpt_typical-subtyp"/>
</dbReference>
<dbReference type="Proteomes" id="UP000636004">
    <property type="component" value="Unassembled WGS sequence"/>
</dbReference>
<reference evidence="8" key="2">
    <citation type="submission" date="2020-09" db="EMBL/GenBank/DDBJ databases">
        <authorList>
            <person name="Sun Q."/>
            <person name="Kim S."/>
        </authorList>
    </citation>
    <scope>NUCLEOTIDE SEQUENCE</scope>
    <source>
        <strain evidence="8">KCTC 12710</strain>
    </source>
</reference>
<evidence type="ECO:0000256" key="1">
    <source>
        <dbReference type="ARBA" id="ARBA00022614"/>
    </source>
</evidence>
<feature type="domain" description="Ig-like" evidence="7">
    <location>
        <begin position="1572"/>
        <end position="1623"/>
    </location>
</feature>
<dbReference type="SMART" id="SM00409">
    <property type="entry name" value="IG"/>
    <property type="match status" value="2"/>
</dbReference>
<dbReference type="SMART" id="SM00408">
    <property type="entry name" value="IGc2"/>
    <property type="match status" value="2"/>
</dbReference>
<dbReference type="SUPFAM" id="SSF48726">
    <property type="entry name" value="Immunoglobulin"/>
    <property type="match status" value="2"/>
</dbReference>
<keyword evidence="4" id="KW-0472">Membrane</keyword>
<dbReference type="Pfam" id="PF00560">
    <property type="entry name" value="LRR_1"/>
    <property type="match status" value="7"/>
</dbReference>
<dbReference type="InterPro" id="IPR001611">
    <property type="entry name" value="Leu-rich_rpt"/>
</dbReference>
<proteinExistence type="predicted"/>
<feature type="chain" id="PRO_5037715432" description="Ig-like domain-containing protein" evidence="6">
    <location>
        <begin position="40"/>
        <end position="1713"/>
    </location>
</feature>
<dbReference type="SUPFAM" id="SSF101908">
    <property type="entry name" value="Putative isomerase YbhE"/>
    <property type="match status" value="1"/>
</dbReference>